<evidence type="ECO:0000313" key="4">
    <source>
        <dbReference type="Proteomes" id="UP000825228"/>
    </source>
</evidence>
<feature type="compositionally biased region" description="Basic and acidic residues" evidence="1">
    <location>
        <begin position="69"/>
        <end position="108"/>
    </location>
</feature>
<organism evidence="3 4">
    <name type="scientific">Rhodococcoides corynebacterioides</name>
    <dbReference type="NCBI Taxonomy" id="53972"/>
    <lineage>
        <taxon>Bacteria</taxon>
        <taxon>Bacillati</taxon>
        <taxon>Actinomycetota</taxon>
        <taxon>Actinomycetes</taxon>
        <taxon>Mycobacteriales</taxon>
        <taxon>Nocardiaceae</taxon>
        <taxon>Rhodococcoides</taxon>
    </lineage>
</organism>
<sequence>MTTELWIVVAAVLALLVVVLVVGSVLARRRRISLRGDTQETPREVDRSGGYKASTGFDFSQGTAAPPEPVRRDTRPAPDLVGERTDTDDQPRVGDDASVPRDAPKRGITDVTLPEPATAPEPQRPATVRGRSPGPPGRRGVDPH</sequence>
<dbReference type="EMBL" id="JABUBU010000004">
    <property type="protein sequence ID" value="MBY6366834.1"/>
    <property type="molecule type" value="Genomic_DNA"/>
</dbReference>
<reference evidence="3 4" key="1">
    <citation type="submission" date="2020-06" db="EMBL/GenBank/DDBJ databases">
        <title>Taxonomy, biology and ecology of Rhodococcus bacteria occurring in California pistachio and other woody hosts as revealed by genome sequence analyses.</title>
        <authorList>
            <person name="Gai Y."/>
            <person name="Riely B."/>
        </authorList>
    </citation>
    <scope>NUCLEOTIDE SEQUENCE [LARGE SCALE GENOMIC DNA]</scope>
    <source>
        <strain evidence="3 4">BP-281</strain>
    </source>
</reference>
<evidence type="ECO:0000313" key="3">
    <source>
        <dbReference type="EMBL" id="MBY6366834.1"/>
    </source>
</evidence>
<keyword evidence="2" id="KW-0812">Transmembrane</keyword>
<keyword evidence="2" id="KW-1133">Transmembrane helix</keyword>
<feature type="compositionally biased region" description="Basic and acidic residues" evidence="1">
    <location>
        <begin position="37"/>
        <end position="49"/>
    </location>
</feature>
<proteinExistence type="predicted"/>
<evidence type="ECO:0000256" key="2">
    <source>
        <dbReference type="SAM" id="Phobius"/>
    </source>
</evidence>
<name>A0ABS7P5C5_9NOCA</name>
<dbReference type="Proteomes" id="UP000825228">
    <property type="component" value="Unassembled WGS sequence"/>
</dbReference>
<keyword evidence="4" id="KW-1185">Reference proteome</keyword>
<feature type="transmembrane region" description="Helical" evidence="2">
    <location>
        <begin position="6"/>
        <end position="27"/>
    </location>
</feature>
<accession>A0ABS7P5C5</accession>
<feature type="region of interest" description="Disordered" evidence="1">
    <location>
        <begin position="37"/>
        <end position="144"/>
    </location>
</feature>
<keyword evidence="2" id="KW-0472">Membrane</keyword>
<comment type="caution">
    <text evidence="3">The sequence shown here is derived from an EMBL/GenBank/DDBJ whole genome shotgun (WGS) entry which is preliminary data.</text>
</comment>
<protein>
    <submittedName>
        <fullName evidence="3">Signal recognition particle-docking protein FtsY</fullName>
    </submittedName>
</protein>
<evidence type="ECO:0000256" key="1">
    <source>
        <dbReference type="SAM" id="MobiDB-lite"/>
    </source>
</evidence>
<feature type="non-terminal residue" evidence="3">
    <location>
        <position position="144"/>
    </location>
</feature>
<gene>
    <name evidence="3" type="ORF">HQ603_08720</name>
</gene>